<comment type="caution">
    <text evidence="1">The sequence shown here is derived from an EMBL/GenBank/DDBJ whole genome shotgun (WGS) entry which is preliminary data.</text>
</comment>
<dbReference type="Proteomes" id="UP000738126">
    <property type="component" value="Unassembled WGS sequence"/>
</dbReference>
<keyword evidence="2" id="KW-1185">Reference proteome</keyword>
<reference evidence="1 2" key="1">
    <citation type="journal article" date="2020" name="Microorganisms">
        <title>Osmotic Adaptation and Compatible Solute Biosynthesis of Phototrophic Bacteria as Revealed from Genome Analyses.</title>
        <authorList>
            <person name="Imhoff J.F."/>
            <person name="Rahn T."/>
            <person name="Kunzel S."/>
            <person name="Keller A."/>
            <person name="Neulinger S.C."/>
        </authorList>
    </citation>
    <scope>NUCLEOTIDE SEQUENCE [LARGE SCALE GENOMIC DNA]</scope>
    <source>
        <strain evidence="1 2">DSM 15116</strain>
    </source>
</reference>
<feature type="non-terminal residue" evidence="1">
    <location>
        <position position="1"/>
    </location>
</feature>
<evidence type="ECO:0000313" key="1">
    <source>
        <dbReference type="EMBL" id="MBK1727747.1"/>
    </source>
</evidence>
<proteinExistence type="predicted"/>
<name>A0ABS1E9Z9_9GAMM</name>
<sequence length="242" mass="25649">LQAARLETDLADLLAGHGVRLHRAASGRWYLESPHPLPQRPSPYRLAGRCIDPAALRGPEGGAPAWSAVLNELEMALYDHPINRDRQERGALPVNALWPWGAGTCPPAPGAFPWERVYSDEPAWCGLAALAGASHGELVGAMPAVEPQGRTLLSVSWAETALATADGTAWLDAVAAVERTLAAPALAALRGESDAVGQWDALELQTEAGAEHAVALTRGGLRRLWRRPRPLARWLAAGGEGG</sequence>
<protein>
    <recommendedName>
        <fullName evidence="3">Phosphoglycerate mutase</fullName>
    </recommendedName>
</protein>
<dbReference type="EMBL" id="NRSH01000265">
    <property type="protein sequence ID" value="MBK1727747.1"/>
    <property type="molecule type" value="Genomic_DNA"/>
</dbReference>
<accession>A0ABS1E9Z9</accession>
<evidence type="ECO:0008006" key="3">
    <source>
        <dbReference type="Google" id="ProtNLM"/>
    </source>
</evidence>
<evidence type="ECO:0000313" key="2">
    <source>
        <dbReference type="Proteomes" id="UP000738126"/>
    </source>
</evidence>
<gene>
    <name evidence="1" type="ORF">CKO13_12175</name>
</gene>
<organism evidence="1 2">
    <name type="scientific">Halorhodospira neutriphila</name>
    <dbReference type="NCBI Taxonomy" id="168379"/>
    <lineage>
        <taxon>Bacteria</taxon>
        <taxon>Pseudomonadati</taxon>
        <taxon>Pseudomonadota</taxon>
        <taxon>Gammaproteobacteria</taxon>
        <taxon>Chromatiales</taxon>
        <taxon>Ectothiorhodospiraceae</taxon>
        <taxon>Halorhodospira</taxon>
    </lineage>
</organism>